<dbReference type="InterPro" id="IPR011049">
    <property type="entry name" value="Serralysin-like_metalloprot_C"/>
</dbReference>
<dbReference type="PROSITE" id="PS00330">
    <property type="entry name" value="HEMOLYSIN_CALCIUM"/>
    <property type="match status" value="1"/>
</dbReference>
<dbReference type="GO" id="GO:0004553">
    <property type="term" value="F:hydrolase activity, hydrolyzing O-glycosyl compounds"/>
    <property type="evidence" value="ECO:0007669"/>
    <property type="project" value="InterPro"/>
</dbReference>
<proteinExistence type="predicted"/>
<dbReference type="SUPFAM" id="SSF51120">
    <property type="entry name" value="beta-Roll"/>
    <property type="match status" value="1"/>
</dbReference>
<name>A0A7Z0KXL5_9RHOB</name>
<dbReference type="Pfam" id="PF00404">
    <property type="entry name" value="Dockerin_1"/>
    <property type="match status" value="1"/>
</dbReference>
<dbReference type="GO" id="GO:0000272">
    <property type="term" value="P:polysaccharide catabolic process"/>
    <property type="evidence" value="ECO:0007669"/>
    <property type="project" value="InterPro"/>
</dbReference>
<evidence type="ECO:0000313" key="2">
    <source>
        <dbReference type="Proteomes" id="UP000529417"/>
    </source>
</evidence>
<keyword evidence="2" id="KW-1185">Reference proteome</keyword>
<dbReference type="Gene3D" id="1.10.1330.10">
    <property type="entry name" value="Dockerin domain"/>
    <property type="match status" value="1"/>
</dbReference>
<dbReference type="InterPro" id="IPR018511">
    <property type="entry name" value="Hemolysin-typ_Ca-bd_CS"/>
</dbReference>
<organism evidence="1 2">
    <name type="scientific">Rhabdonatronobacter sediminivivens</name>
    <dbReference type="NCBI Taxonomy" id="2743469"/>
    <lineage>
        <taxon>Bacteria</taxon>
        <taxon>Pseudomonadati</taxon>
        <taxon>Pseudomonadota</taxon>
        <taxon>Alphaproteobacteria</taxon>
        <taxon>Rhodobacterales</taxon>
        <taxon>Paracoccaceae</taxon>
        <taxon>Rhabdonatronobacter</taxon>
    </lineage>
</organism>
<evidence type="ECO:0000313" key="1">
    <source>
        <dbReference type="EMBL" id="NYS24544.1"/>
    </source>
</evidence>
<comment type="caution">
    <text evidence="1">The sequence shown here is derived from an EMBL/GenBank/DDBJ whole genome shotgun (WGS) entry which is preliminary data.</text>
</comment>
<dbReference type="Gene3D" id="2.150.10.10">
    <property type="entry name" value="Serralysin-like metalloprotease, C-terminal"/>
    <property type="match status" value="1"/>
</dbReference>
<dbReference type="AlphaFoldDB" id="A0A7Z0KXL5"/>
<dbReference type="PRINTS" id="PR00313">
    <property type="entry name" value="CABNDNGRPT"/>
</dbReference>
<gene>
    <name evidence="1" type="ORF">HUK65_06020</name>
</gene>
<dbReference type="EMBL" id="JACBXS010000009">
    <property type="protein sequence ID" value="NYS24544.1"/>
    <property type="molecule type" value="Genomic_DNA"/>
</dbReference>
<accession>A0A7Z0KXL5</accession>
<dbReference type="Proteomes" id="UP000529417">
    <property type="component" value="Unassembled WGS sequence"/>
</dbReference>
<dbReference type="GO" id="GO:0005509">
    <property type="term" value="F:calcium ion binding"/>
    <property type="evidence" value="ECO:0007669"/>
    <property type="project" value="InterPro"/>
</dbReference>
<reference evidence="1 2" key="1">
    <citation type="journal article" date="2000" name="Arch. Microbiol.">
        <title>Rhodobaca bogoriensis gen. nov. and sp. nov., an alkaliphilic purple nonsulfur bacterium from African Rift Valley soda lakes.</title>
        <authorList>
            <person name="Milford A.D."/>
            <person name="Achenbach L.A."/>
            <person name="Jung D.O."/>
            <person name="Madigan M.T."/>
        </authorList>
    </citation>
    <scope>NUCLEOTIDE SEQUENCE [LARGE SCALE GENOMIC DNA]</scope>
    <source>
        <strain evidence="1 2">2376</strain>
    </source>
</reference>
<dbReference type="InterPro" id="IPR001343">
    <property type="entry name" value="Hemolysn_Ca-bd"/>
</dbReference>
<protein>
    <recommendedName>
        <fullName evidence="3">Calcium-binding protein</fullName>
    </recommendedName>
</protein>
<dbReference type="RefSeq" id="WP_179905250.1">
    <property type="nucleotide sequence ID" value="NZ_JACBXS010000009.1"/>
</dbReference>
<sequence>MTYQLFPIGPTERVHDDFAFEQWRAQSAKLADGGAIVVWFDTRDTSNMGTFSDNAVMARRYDSDGNPVGPERIVAEVDNYLRPVVTGLEGGGYVIGWLDDGLARFALFDAADAPVQQGALSAPTRVHTLTDGTTVTADTEVSSSSAGSLFWDLTSLDTGGFAFTWTAAHGRTASLNSASNSFTQTFDSAGDPLGTPVALGPWASSPAGQTSVTTVGGAMLEDGKYALLIRLSPDDTERDSISVAVRVFNEDGTPAGEPVLLDPDTPGNQYASDIATLADGSLVATWYTSAWIDEGGGAKLRRLGEDGTPLDAAVRIEGGSSSSAWITPMEDGGWLVSWHMAVPPAGGRAYMQRAQRYDAEGNTVGDVTQIASVRSDPDRSDFGITGFAGPGDFVALEGGPLFGLFNGYVSDSPEDGPQRGDHDVFVRLYGPEVLGSGGDDVLEAGATGTALYGLEGNDTLIGGPGDDFLIGGPGDDLLLGGGGTNMAVFSGRPADYDITRGPDGRLTVTDLREDSPDGTDTLENIALLQFSGRGTFDRETVAVADLELDVTLSGQVTSAQGQPMEGVTLTLMAEGWPDQTATSDAGGMFGFSLANGIGARLEAARDHDPATDGRPTAMDALEVLRLAVGLNPSFGPAQAQTFIAADMNGDGTITAQDALEVLRAAVGLASDNAPRWVFVDAATDWEALEITRSNMQFDTGIEIAAGDSDLDLALTGILLGNMAEVV</sequence>
<evidence type="ECO:0008006" key="3">
    <source>
        <dbReference type="Google" id="ProtNLM"/>
    </source>
</evidence>
<dbReference type="InterPro" id="IPR002105">
    <property type="entry name" value="Dockerin_1_rpt"/>
</dbReference>
<dbReference type="Pfam" id="PF00353">
    <property type="entry name" value="HemolysinCabind"/>
    <property type="match status" value="1"/>
</dbReference>
<dbReference type="InterPro" id="IPR036439">
    <property type="entry name" value="Dockerin_dom_sf"/>
</dbReference>